<name>A0A941GS76_9CHRO</name>
<sequence length="68" mass="7654">MLIVHKFNHQPSTISRRQKATAEGLAFIQPSTINHQPSTINHQPSTINHQPSTINHQPSTINHQPSTR</sequence>
<dbReference type="Proteomes" id="UP000767446">
    <property type="component" value="Unassembled WGS sequence"/>
</dbReference>
<evidence type="ECO:0000313" key="2">
    <source>
        <dbReference type="EMBL" id="MBR8829404.1"/>
    </source>
</evidence>
<evidence type="ECO:0000256" key="1">
    <source>
        <dbReference type="SAM" id="MobiDB-lite"/>
    </source>
</evidence>
<feature type="region of interest" description="Disordered" evidence="1">
    <location>
        <begin position="34"/>
        <end position="68"/>
    </location>
</feature>
<evidence type="ECO:0000313" key="3">
    <source>
        <dbReference type="Proteomes" id="UP000767446"/>
    </source>
</evidence>
<accession>A0A941GS76</accession>
<dbReference type="EMBL" id="JADQBC010000132">
    <property type="protein sequence ID" value="MBR8829404.1"/>
    <property type="molecule type" value="Genomic_DNA"/>
</dbReference>
<gene>
    <name evidence="2" type="ORF">DSM107014_16150</name>
</gene>
<dbReference type="AlphaFoldDB" id="A0A941GS76"/>
<comment type="caution">
    <text evidence="2">The sequence shown here is derived from an EMBL/GenBank/DDBJ whole genome shotgun (WGS) entry which is preliminary data.</text>
</comment>
<proteinExistence type="predicted"/>
<protein>
    <submittedName>
        <fullName evidence="2">Uncharacterized protein</fullName>
    </submittedName>
</protein>
<organism evidence="2 3">
    <name type="scientific">Gomphosphaeria aponina SAG 52.96 = DSM 107014</name>
    <dbReference type="NCBI Taxonomy" id="1521640"/>
    <lineage>
        <taxon>Bacteria</taxon>
        <taxon>Bacillati</taxon>
        <taxon>Cyanobacteriota</taxon>
        <taxon>Cyanophyceae</taxon>
        <taxon>Oscillatoriophycideae</taxon>
        <taxon>Chroococcales</taxon>
        <taxon>Gomphosphaeriaceae</taxon>
        <taxon>Gomphosphaeria</taxon>
    </lineage>
</organism>
<reference evidence="2" key="1">
    <citation type="submission" date="2021-02" db="EMBL/GenBank/DDBJ databases">
        <title>Metagenome analyses of Stigonema ocellatum DSM 106950, Chlorogloea purpurea SAG 13.99 and Gomphosphaeria aponina DSM 107014.</title>
        <authorList>
            <person name="Marter P."/>
            <person name="Huang S."/>
        </authorList>
    </citation>
    <scope>NUCLEOTIDE SEQUENCE</scope>
    <source>
        <strain evidence="2">JP213</strain>
    </source>
</reference>